<evidence type="ECO:0000313" key="12">
    <source>
        <dbReference type="EMBL" id="KMV13697.1"/>
    </source>
</evidence>
<dbReference type="Gene3D" id="3.90.226.10">
    <property type="entry name" value="2-enoyl-CoA Hydratase, Chain A, domain 1"/>
    <property type="match status" value="1"/>
</dbReference>
<evidence type="ECO:0000256" key="9">
    <source>
        <dbReference type="ARBA" id="ARBA00039456"/>
    </source>
</evidence>
<dbReference type="Gene3D" id="1.10.12.10">
    <property type="entry name" value="Lyase 2-enoyl-coa Hydratase, Chain A, domain 2"/>
    <property type="match status" value="1"/>
</dbReference>
<accession>A0A0J8TX36</accession>
<evidence type="ECO:0000256" key="5">
    <source>
        <dbReference type="ARBA" id="ARBA00023098"/>
    </source>
</evidence>
<dbReference type="PATRIC" id="fig|451644.5.peg.6981"/>
<evidence type="ECO:0000313" key="15">
    <source>
        <dbReference type="Proteomes" id="UP000093779"/>
    </source>
</evidence>
<comment type="caution">
    <text evidence="12">The sequence shown here is derived from an EMBL/GenBank/DDBJ whole genome shotgun (WGS) entry which is preliminary data.</text>
</comment>
<dbReference type="AlphaFoldDB" id="A0A0J8TX36"/>
<dbReference type="PROSITE" id="PS00166">
    <property type="entry name" value="ENOYL_COA_HYDRATASE"/>
    <property type="match status" value="1"/>
</dbReference>
<dbReference type="InterPro" id="IPR001753">
    <property type="entry name" value="Enoyl-CoA_hydra/iso"/>
</dbReference>
<sequence>MNPDNAPLRTARDSHLLILEINRPKARNSLNEAVLTALNTELVAARHDDEIRAIVLTGAGGIFCAGADITNFDAIRDQSLLGDRAALGGTIWADLGRFPKPVLAAVEGLALGGGCELALACDIVIAGESAKFGVPEVKLGVIPGGGGTQRLIQAVGKSKAMALLLTGDFLSAQRACAAGIVAETVPDGTALEAAVAMAQRIAANSPLAVALAKDAALQALETSLAQGLEHEKRNFHVAIHSADSREGQAAFLAKRAPEFTGK</sequence>
<reference evidence="13 15" key="2">
    <citation type="submission" date="2016-06" db="EMBL/GenBank/DDBJ databases">
        <authorList>
            <person name="Kjaerup R.B."/>
            <person name="Dalgaard T.S."/>
            <person name="Juul-Madsen H.R."/>
        </authorList>
    </citation>
    <scope>NUCLEOTIDE SEQUENCE [LARGE SCALE GENOMIC DNA]</scope>
    <source>
        <strain evidence="13 15">ACS1953</strain>
    </source>
</reference>
<comment type="catalytic activity">
    <reaction evidence="7">
        <text>a (3S)-3-hydroxyacyl-CoA = a (2E)-enoyl-CoA + H2O</text>
        <dbReference type="Rhea" id="RHEA:16105"/>
        <dbReference type="ChEBI" id="CHEBI:15377"/>
        <dbReference type="ChEBI" id="CHEBI:57318"/>
        <dbReference type="ChEBI" id="CHEBI:58856"/>
        <dbReference type="EC" id="4.2.1.17"/>
    </reaction>
</comment>
<evidence type="ECO:0000256" key="11">
    <source>
        <dbReference type="RuleBase" id="RU003707"/>
    </source>
</evidence>
<dbReference type="SUPFAM" id="SSF52096">
    <property type="entry name" value="ClpP/crotonase"/>
    <property type="match status" value="1"/>
</dbReference>
<comment type="catalytic activity">
    <reaction evidence="8">
        <text>a 4-saturated-(3S)-3-hydroxyacyl-CoA = a (3E)-enoyl-CoA + H2O</text>
        <dbReference type="Rhea" id="RHEA:20724"/>
        <dbReference type="ChEBI" id="CHEBI:15377"/>
        <dbReference type="ChEBI" id="CHEBI:58521"/>
        <dbReference type="ChEBI" id="CHEBI:137480"/>
        <dbReference type="EC" id="4.2.1.17"/>
    </reaction>
</comment>
<evidence type="ECO:0000256" key="8">
    <source>
        <dbReference type="ARBA" id="ARBA00023717"/>
    </source>
</evidence>
<dbReference type="RefSeq" id="WP_011331215.1">
    <property type="nucleotide sequence ID" value="NZ_AGSZ01000365.1"/>
</dbReference>
<proteinExistence type="inferred from homology"/>
<keyword evidence="5" id="KW-0443">Lipid metabolism</keyword>
<keyword evidence="4" id="KW-0276">Fatty acid metabolism</keyword>
<evidence type="ECO:0000313" key="13">
    <source>
        <dbReference type="EMBL" id="OBF20986.1"/>
    </source>
</evidence>
<reference evidence="12 14" key="1">
    <citation type="submission" date="2015-06" db="EMBL/GenBank/DDBJ databases">
        <title>Genome sequence of Mycobacterium conceptionense strain MLE.</title>
        <authorList>
            <person name="Greninger A.L."/>
            <person name="Cunningham G."/>
            <person name="Chiu C.Y."/>
            <person name="Miller S."/>
        </authorList>
    </citation>
    <scope>NUCLEOTIDE SEQUENCE [LARGE SCALE GENOMIC DNA]</scope>
    <source>
        <strain evidence="12 14">MLE</strain>
    </source>
</reference>
<dbReference type="PANTHER" id="PTHR11941:SF54">
    <property type="entry name" value="ENOYL-COA HYDRATASE, MITOCHONDRIAL"/>
    <property type="match status" value="1"/>
</dbReference>
<dbReference type="InterPro" id="IPR018376">
    <property type="entry name" value="Enoyl-CoA_hyd/isom_CS"/>
</dbReference>
<evidence type="ECO:0000256" key="10">
    <source>
        <dbReference type="ARBA" id="ARBA00073436"/>
    </source>
</evidence>
<dbReference type="PANTHER" id="PTHR11941">
    <property type="entry name" value="ENOYL-COA HYDRATASE-RELATED"/>
    <property type="match status" value="1"/>
</dbReference>
<evidence type="ECO:0000256" key="2">
    <source>
        <dbReference type="ARBA" id="ARBA00005254"/>
    </source>
</evidence>
<gene>
    <name evidence="13" type="ORF">A5726_15265</name>
    <name evidence="12" type="ORF">ACT17_33940</name>
</gene>
<evidence type="ECO:0000256" key="7">
    <source>
        <dbReference type="ARBA" id="ARBA00023709"/>
    </source>
</evidence>
<evidence type="ECO:0000256" key="1">
    <source>
        <dbReference type="ARBA" id="ARBA00002994"/>
    </source>
</evidence>
<name>A0A0J8TX36_9MYCO</name>
<dbReference type="EMBL" id="LFOD01000079">
    <property type="protein sequence ID" value="KMV13697.1"/>
    <property type="molecule type" value="Genomic_DNA"/>
</dbReference>
<dbReference type="Pfam" id="PF00378">
    <property type="entry name" value="ECH_1"/>
    <property type="match status" value="1"/>
</dbReference>
<evidence type="ECO:0000313" key="14">
    <source>
        <dbReference type="Proteomes" id="UP000037594"/>
    </source>
</evidence>
<dbReference type="FunFam" id="1.10.12.10:FF:000001">
    <property type="entry name" value="Probable enoyl-CoA hydratase, mitochondrial"/>
    <property type="match status" value="1"/>
</dbReference>
<dbReference type="GO" id="GO:0004300">
    <property type="term" value="F:enoyl-CoA hydratase activity"/>
    <property type="evidence" value="ECO:0007669"/>
    <property type="project" value="UniProtKB-EC"/>
</dbReference>
<evidence type="ECO:0000256" key="4">
    <source>
        <dbReference type="ARBA" id="ARBA00022832"/>
    </source>
</evidence>
<evidence type="ECO:0000256" key="6">
    <source>
        <dbReference type="ARBA" id="ARBA00023239"/>
    </source>
</evidence>
<dbReference type="InterPro" id="IPR014748">
    <property type="entry name" value="Enoyl-CoA_hydra_C"/>
</dbReference>
<dbReference type="InterPro" id="IPR029045">
    <property type="entry name" value="ClpP/crotonase-like_dom_sf"/>
</dbReference>
<dbReference type="SMR" id="A0A0J8TX36"/>
<protein>
    <recommendedName>
        <fullName evidence="9">Probable enoyl-CoA hydratase EchA17</fullName>
        <ecNumber evidence="3">4.2.1.17</ecNumber>
    </recommendedName>
    <alternativeName>
        <fullName evidence="10">Probable enoyl-CoA hydratase echA17</fullName>
    </alternativeName>
</protein>
<keyword evidence="6" id="KW-0456">Lyase</keyword>
<comment type="function">
    <text evidence="1">Could possibly oxidize fatty acids using specific components.</text>
</comment>
<dbReference type="GO" id="GO:0006635">
    <property type="term" value="P:fatty acid beta-oxidation"/>
    <property type="evidence" value="ECO:0007669"/>
    <property type="project" value="TreeGrafter"/>
</dbReference>
<dbReference type="EMBL" id="LZHX01000051">
    <property type="protein sequence ID" value="OBF20986.1"/>
    <property type="molecule type" value="Genomic_DNA"/>
</dbReference>
<dbReference type="CDD" id="cd06558">
    <property type="entry name" value="crotonase-like"/>
    <property type="match status" value="1"/>
</dbReference>
<dbReference type="FunFam" id="3.90.226.10:FF:000009">
    <property type="entry name" value="Carnitinyl-CoA dehydratase"/>
    <property type="match status" value="1"/>
</dbReference>
<dbReference type="Proteomes" id="UP000037594">
    <property type="component" value="Unassembled WGS sequence"/>
</dbReference>
<comment type="similarity">
    <text evidence="2 11">Belongs to the enoyl-CoA hydratase/isomerase family.</text>
</comment>
<dbReference type="Proteomes" id="UP000093779">
    <property type="component" value="Unassembled WGS sequence"/>
</dbReference>
<dbReference type="OrthoDB" id="8452484at2"/>
<evidence type="ECO:0000256" key="3">
    <source>
        <dbReference type="ARBA" id="ARBA00012076"/>
    </source>
</evidence>
<organism evidence="12 14">
    <name type="scientific">Mycolicibacterium conceptionense</name>
    <dbReference type="NCBI Taxonomy" id="451644"/>
    <lineage>
        <taxon>Bacteria</taxon>
        <taxon>Bacillati</taxon>
        <taxon>Actinomycetota</taxon>
        <taxon>Actinomycetes</taxon>
        <taxon>Mycobacteriales</taxon>
        <taxon>Mycobacteriaceae</taxon>
        <taxon>Mycolicibacterium</taxon>
    </lineage>
</organism>
<dbReference type="EC" id="4.2.1.17" evidence="3"/>